<feature type="domain" description="Ice-binding protein C-terminal" evidence="1">
    <location>
        <begin position="213"/>
        <end position="236"/>
    </location>
</feature>
<protein>
    <recommendedName>
        <fullName evidence="1">Ice-binding protein C-terminal domain-containing protein</fullName>
    </recommendedName>
</protein>
<dbReference type="InterPro" id="IPR013424">
    <property type="entry name" value="Ice-binding_C"/>
</dbReference>
<dbReference type="Proteomes" id="UP000230052">
    <property type="component" value="Unassembled WGS sequence"/>
</dbReference>
<dbReference type="NCBIfam" id="TIGR02595">
    <property type="entry name" value="PEP_CTERM"/>
    <property type="match status" value="1"/>
</dbReference>
<evidence type="ECO:0000313" key="3">
    <source>
        <dbReference type="Proteomes" id="UP000230052"/>
    </source>
</evidence>
<evidence type="ECO:0000313" key="2">
    <source>
        <dbReference type="EMBL" id="PIU41747.1"/>
    </source>
</evidence>
<name>A0A2J0L5E0_9BACT</name>
<accession>A0A2J0L5E0</accession>
<gene>
    <name evidence="2" type="ORF">COS99_03765</name>
</gene>
<organism evidence="2 3">
    <name type="scientific">Candidatus Aquitaenariimonas noxiae</name>
    <dbReference type="NCBI Taxonomy" id="1974741"/>
    <lineage>
        <taxon>Bacteria</taxon>
        <taxon>Pseudomonadati</taxon>
        <taxon>Candidatus Omnitrophota</taxon>
        <taxon>Candidatus Aquitaenariimonas</taxon>
    </lineage>
</organism>
<evidence type="ECO:0000259" key="1">
    <source>
        <dbReference type="Pfam" id="PF07589"/>
    </source>
</evidence>
<reference evidence="2 3" key="1">
    <citation type="submission" date="2017-09" db="EMBL/GenBank/DDBJ databases">
        <title>Depth-based differentiation of microbial function through sediment-hosted aquifers and enrichment of novel symbionts in the deep terrestrial subsurface.</title>
        <authorList>
            <person name="Probst A.J."/>
            <person name="Ladd B."/>
            <person name="Jarett J.K."/>
            <person name="Geller-Mcgrath D.E."/>
            <person name="Sieber C.M."/>
            <person name="Emerson J.B."/>
            <person name="Anantharaman K."/>
            <person name="Thomas B.C."/>
            <person name="Malmstrom R."/>
            <person name="Stieglmeier M."/>
            <person name="Klingl A."/>
            <person name="Woyke T."/>
            <person name="Ryan C.M."/>
            <person name="Banfield J.F."/>
        </authorList>
    </citation>
    <scope>NUCLEOTIDE SEQUENCE [LARGE SCALE GENOMIC DNA]</scope>
    <source>
        <strain evidence="2">CG07_land_8_20_14_0_80_42_15</strain>
    </source>
</reference>
<dbReference type="Pfam" id="PF07589">
    <property type="entry name" value="PEP-CTERM"/>
    <property type="match status" value="1"/>
</dbReference>
<comment type="caution">
    <text evidence="2">The sequence shown here is derived from an EMBL/GenBank/DDBJ whole genome shotgun (WGS) entry which is preliminary data.</text>
</comment>
<dbReference type="EMBL" id="PEWV01000036">
    <property type="protein sequence ID" value="PIU41747.1"/>
    <property type="molecule type" value="Genomic_DNA"/>
</dbReference>
<dbReference type="AlphaFoldDB" id="A0A2J0L5E0"/>
<sequence>MKIKSVTAGNGMNLTWSTWPNMHQSYISVSNNIQGTDYTFTPPGGLWSSVPANASLSDTTNTADVTFTSDVTPNIVGTHGTVFGNNTYKKAESYGMYNYNGYFNVDNPGTAYFTIDYNPIADLDTDIAGDNAYLSTYFSLMVYTAGGTPIYGNYGNEFNITQLSTDGSDWSINKNLTLDNMVTFASAGDYQFIIEPLHYLYVERTGTAPEPSAVPEPTSMVLFGIGGIATTLLRRKKKLA</sequence>
<proteinExistence type="predicted"/>